<feature type="domain" description="SANT" evidence="7">
    <location>
        <begin position="26"/>
        <end position="77"/>
    </location>
</feature>
<dbReference type="GO" id="GO:0003677">
    <property type="term" value="F:DNA binding"/>
    <property type="evidence" value="ECO:0007669"/>
    <property type="project" value="UniProtKB-KW"/>
</dbReference>
<dbReference type="InterPro" id="IPR017884">
    <property type="entry name" value="SANT_dom"/>
</dbReference>
<evidence type="ECO:0000259" key="8">
    <source>
        <dbReference type="PROSITE" id="PS51294"/>
    </source>
</evidence>
<feature type="domain" description="Myb-like" evidence="6">
    <location>
        <begin position="29"/>
        <end position="73"/>
    </location>
</feature>
<keyword evidence="1" id="KW-0805">Transcription regulation</keyword>
<proteinExistence type="predicted"/>
<dbReference type="PANTHER" id="PTHR12802">
    <property type="entry name" value="SWI/SNF COMPLEX-RELATED"/>
    <property type="match status" value="1"/>
</dbReference>
<evidence type="ECO:0008006" key="11">
    <source>
        <dbReference type="Google" id="ProtNLM"/>
    </source>
</evidence>
<sequence length="387" mass="42520">MGQSDFVGTTTAVYSSEGRRSMMMVDVSGSWTEDERSKFVDALTKYGSDWNRISRAIDSKSVQEVYEYATTYYKTLMSGKDLRSIETMKSTVCMALLSEKVRLEQGATGSANAKENSLAGNVNSPRAVAKDAEPLLAMHLKPMQAASMSPTNQTYSMPVQVYKTGLSGNPYENRIKDLSDADIKLLLRNRILDMTRRKQENLAKRKLHESFASQQIMAFQAKHGVGLPATATTPEATSSKAKRTRANVLAPRNATASKKRKGAAGDGFAGVDALAKISAEELQKYKLPLQTPAASKAPWDFASITPADKEGKRARWTAAEHELFVEGVKRFGRKWKKVQEHVKTKTKEQVRSHANAYFAKPSQDAGDVLEVAGFLSSLAQGPSPRRA</sequence>
<reference evidence="9 10" key="1">
    <citation type="journal article" date="2014" name="Genome Biol. Evol.">
        <title>The secreted proteins of Achlya hypogyna and Thraustotheca clavata identify the ancestral oomycete secretome and reveal gene acquisitions by horizontal gene transfer.</title>
        <authorList>
            <person name="Misner I."/>
            <person name="Blouin N."/>
            <person name="Leonard G."/>
            <person name="Richards T.A."/>
            <person name="Lane C.E."/>
        </authorList>
    </citation>
    <scope>NUCLEOTIDE SEQUENCE [LARGE SCALE GENOMIC DNA]</scope>
    <source>
        <strain evidence="9 10">ATCC 48635</strain>
    </source>
</reference>
<dbReference type="STRING" id="1202772.A0A1V9Z8R6"/>
<feature type="domain" description="HTH myb-type" evidence="8">
    <location>
        <begin position="308"/>
        <end position="362"/>
    </location>
</feature>
<dbReference type="Proteomes" id="UP000243579">
    <property type="component" value="Unassembled WGS sequence"/>
</dbReference>
<dbReference type="CDD" id="cd00167">
    <property type="entry name" value="SANT"/>
    <property type="match status" value="2"/>
</dbReference>
<feature type="domain" description="SANT" evidence="7">
    <location>
        <begin position="315"/>
        <end position="362"/>
    </location>
</feature>
<feature type="domain" description="Myb-like" evidence="6">
    <location>
        <begin position="308"/>
        <end position="358"/>
    </location>
</feature>
<dbReference type="SUPFAM" id="SSF46689">
    <property type="entry name" value="Homeodomain-like"/>
    <property type="match status" value="2"/>
</dbReference>
<gene>
    <name evidence="9" type="ORF">ACHHYP_01419</name>
</gene>
<dbReference type="InterPro" id="IPR009057">
    <property type="entry name" value="Homeodomain-like_sf"/>
</dbReference>
<dbReference type="InterPro" id="IPR001005">
    <property type="entry name" value="SANT/Myb"/>
</dbReference>
<keyword evidence="3" id="KW-0804">Transcription</keyword>
<dbReference type="SMART" id="SM00717">
    <property type="entry name" value="SANT"/>
    <property type="match status" value="2"/>
</dbReference>
<feature type="region of interest" description="Disordered" evidence="5">
    <location>
        <begin position="231"/>
        <end position="263"/>
    </location>
</feature>
<dbReference type="NCBIfam" id="TIGR01557">
    <property type="entry name" value="myb_SHAQKYF"/>
    <property type="match status" value="1"/>
</dbReference>
<dbReference type="PROSITE" id="PS51294">
    <property type="entry name" value="HTH_MYB"/>
    <property type="match status" value="1"/>
</dbReference>
<evidence type="ECO:0000256" key="5">
    <source>
        <dbReference type="SAM" id="MobiDB-lite"/>
    </source>
</evidence>
<evidence type="ECO:0000313" key="10">
    <source>
        <dbReference type="Proteomes" id="UP000243579"/>
    </source>
</evidence>
<comment type="caution">
    <text evidence="9">The sequence shown here is derived from an EMBL/GenBank/DDBJ whole genome shotgun (WGS) entry which is preliminary data.</text>
</comment>
<evidence type="ECO:0000256" key="1">
    <source>
        <dbReference type="ARBA" id="ARBA00023015"/>
    </source>
</evidence>
<dbReference type="OrthoDB" id="118550at2759"/>
<keyword evidence="4" id="KW-0539">Nucleus</keyword>
<dbReference type="Gene3D" id="1.10.10.60">
    <property type="entry name" value="Homeodomain-like"/>
    <property type="match status" value="2"/>
</dbReference>
<dbReference type="Pfam" id="PF00249">
    <property type="entry name" value="Myb_DNA-binding"/>
    <property type="match status" value="2"/>
</dbReference>
<keyword evidence="2" id="KW-0238">DNA-binding</keyword>
<evidence type="ECO:0000259" key="7">
    <source>
        <dbReference type="PROSITE" id="PS51293"/>
    </source>
</evidence>
<keyword evidence="10" id="KW-1185">Reference proteome</keyword>
<name>A0A1V9Z8R6_ACHHY</name>
<evidence type="ECO:0000256" key="3">
    <source>
        <dbReference type="ARBA" id="ARBA00023163"/>
    </source>
</evidence>
<evidence type="ECO:0000259" key="6">
    <source>
        <dbReference type="PROSITE" id="PS50090"/>
    </source>
</evidence>
<dbReference type="PROSITE" id="PS50090">
    <property type="entry name" value="MYB_LIKE"/>
    <property type="match status" value="2"/>
</dbReference>
<organism evidence="9 10">
    <name type="scientific">Achlya hypogyna</name>
    <name type="common">Oomycete</name>
    <name type="synonym">Protoachlya hypogyna</name>
    <dbReference type="NCBI Taxonomy" id="1202772"/>
    <lineage>
        <taxon>Eukaryota</taxon>
        <taxon>Sar</taxon>
        <taxon>Stramenopiles</taxon>
        <taxon>Oomycota</taxon>
        <taxon>Saprolegniomycetes</taxon>
        <taxon>Saprolegniales</taxon>
        <taxon>Achlyaceae</taxon>
        <taxon>Achlya</taxon>
    </lineage>
</organism>
<evidence type="ECO:0000256" key="2">
    <source>
        <dbReference type="ARBA" id="ARBA00023125"/>
    </source>
</evidence>
<evidence type="ECO:0000313" key="9">
    <source>
        <dbReference type="EMBL" id="OQR94322.1"/>
    </source>
</evidence>
<evidence type="ECO:0000256" key="4">
    <source>
        <dbReference type="ARBA" id="ARBA00023242"/>
    </source>
</evidence>
<dbReference type="EMBL" id="JNBR01000366">
    <property type="protein sequence ID" value="OQR94322.1"/>
    <property type="molecule type" value="Genomic_DNA"/>
</dbReference>
<dbReference type="PROSITE" id="PS51293">
    <property type="entry name" value="SANT"/>
    <property type="match status" value="2"/>
</dbReference>
<dbReference type="InterPro" id="IPR006447">
    <property type="entry name" value="Myb_dom_plants"/>
</dbReference>
<dbReference type="InterPro" id="IPR017930">
    <property type="entry name" value="Myb_dom"/>
</dbReference>
<accession>A0A1V9Z8R6</accession>
<protein>
    <recommendedName>
        <fullName evidence="11">Myb-like DNA-binding protein</fullName>
    </recommendedName>
</protein>
<dbReference type="AlphaFoldDB" id="A0A1V9Z8R6"/>